<dbReference type="Pfam" id="PF05920">
    <property type="entry name" value="Homeobox_KN"/>
    <property type="match status" value="1"/>
</dbReference>
<dbReference type="InterPro" id="IPR009057">
    <property type="entry name" value="Homeodomain-like_sf"/>
</dbReference>
<evidence type="ECO:0000313" key="7">
    <source>
        <dbReference type="EMBL" id="OAF70596.1"/>
    </source>
</evidence>
<dbReference type="Proteomes" id="UP000078046">
    <property type="component" value="Unassembled WGS sequence"/>
</dbReference>
<organism evidence="7 8">
    <name type="scientific">Intoshia linei</name>
    <dbReference type="NCBI Taxonomy" id="1819745"/>
    <lineage>
        <taxon>Eukaryota</taxon>
        <taxon>Metazoa</taxon>
        <taxon>Spiralia</taxon>
        <taxon>Lophotrochozoa</taxon>
        <taxon>Mesozoa</taxon>
        <taxon>Orthonectida</taxon>
        <taxon>Rhopaluridae</taxon>
        <taxon>Intoshia</taxon>
    </lineage>
</organism>
<dbReference type="OrthoDB" id="10056939at2759"/>
<evidence type="ECO:0000256" key="2">
    <source>
        <dbReference type="ARBA" id="ARBA00023155"/>
    </source>
</evidence>
<dbReference type="AlphaFoldDB" id="A0A177B8K5"/>
<dbReference type="PROSITE" id="PS50071">
    <property type="entry name" value="HOMEOBOX_2"/>
    <property type="match status" value="1"/>
</dbReference>
<dbReference type="GO" id="GO:0003677">
    <property type="term" value="F:DNA binding"/>
    <property type="evidence" value="ECO:0007669"/>
    <property type="project" value="UniProtKB-UniRule"/>
</dbReference>
<accession>A0A177B8K5</accession>
<feature type="domain" description="Homeobox" evidence="6">
    <location>
        <begin position="467"/>
        <end position="530"/>
    </location>
</feature>
<dbReference type="GO" id="GO:0005634">
    <property type="term" value="C:nucleus"/>
    <property type="evidence" value="ECO:0007669"/>
    <property type="project" value="UniProtKB-SubCell"/>
</dbReference>
<comment type="subcellular location">
    <subcellularLocation>
        <location evidence="4">Nucleus</location>
    </subcellularLocation>
</comment>
<evidence type="ECO:0000313" key="8">
    <source>
        <dbReference type="Proteomes" id="UP000078046"/>
    </source>
</evidence>
<protein>
    <recommendedName>
        <fullName evidence="6">Homeobox domain-containing protein</fullName>
    </recommendedName>
</protein>
<dbReference type="InterPro" id="IPR008422">
    <property type="entry name" value="KN_HD"/>
</dbReference>
<dbReference type="SUPFAM" id="SSF46689">
    <property type="entry name" value="Homeodomain-like"/>
    <property type="match status" value="1"/>
</dbReference>
<comment type="caution">
    <text evidence="7">The sequence shown here is derived from an EMBL/GenBank/DDBJ whole genome shotgun (WGS) entry which is preliminary data.</text>
</comment>
<keyword evidence="1 4" id="KW-0238">DNA-binding</keyword>
<feature type="compositionally biased region" description="Polar residues" evidence="5">
    <location>
        <begin position="15"/>
        <end position="32"/>
    </location>
</feature>
<evidence type="ECO:0000256" key="5">
    <source>
        <dbReference type="SAM" id="MobiDB-lite"/>
    </source>
</evidence>
<feature type="region of interest" description="Disordered" evidence="5">
    <location>
        <begin position="532"/>
        <end position="565"/>
    </location>
</feature>
<dbReference type="Gene3D" id="1.10.10.60">
    <property type="entry name" value="Homeodomain-like"/>
    <property type="match status" value="1"/>
</dbReference>
<proteinExistence type="predicted"/>
<keyword evidence="3 4" id="KW-0539">Nucleus</keyword>
<reference evidence="7 8" key="1">
    <citation type="submission" date="2016-04" db="EMBL/GenBank/DDBJ databases">
        <title>The genome of Intoshia linei affirms orthonectids as highly simplified spiralians.</title>
        <authorList>
            <person name="Mikhailov K.V."/>
            <person name="Slusarev G.S."/>
            <person name="Nikitin M.A."/>
            <person name="Logacheva M.D."/>
            <person name="Penin A."/>
            <person name="Aleoshin V."/>
            <person name="Panchin Y.V."/>
        </authorList>
    </citation>
    <scope>NUCLEOTIDE SEQUENCE [LARGE SCALE GENOMIC DNA]</scope>
    <source>
        <strain evidence="7">Intl2013</strain>
        <tissue evidence="7">Whole animal</tissue>
    </source>
</reference>
<evidence type="ECO:0000256" key="3">
    <source>
        <dbReference type="ARBA" id="ARBA00023242"/>
    </source>
</evidence>
<dbReference type="SMART" id="SM00389">
    <property type="entry name" value="HOX"/>
    <property type="match status" value="1"/>
</dbReference>
<evidence type="ECO:0000256" key="4">
    <source>
        <dbReference type="PROSITE-ProRule" id="PRU00108"/>
    </source>
</evidence>
<feature type="compositionally biased region" description="Basic and acidic residues" evidence="5">
    <location>
        <begin position="556"/>
        <end position="565"/>
    </location>
</feature>
<evidence type="ECO:0000256" key="1">
    <source>
        <dbReference type="ARBA" id="ARBA00023125"/>
    </source>
</evidence>
<gene>
    <name evidence="7" type="ORF">A3Q56_01672</name>
</gene>
<sequence length="565" mass="65311">MMKSNSKQKSPKKFSLQTSNSISPNPSFNDATQAPLIDDIESQRDYNHDTTENNIESTDAVSISKEYLTNFLKNDPLLSGKYLSTENIKITPYSLNTFKSKPRHSWEIHSLSDVDRFNLMMQSLCSNETERIYFIFGELSRISIEIVCSYHNLSGTNLTSSDIIDILRKHFINKNNRGQERYNFMNMRQTDDDRVQDYYVKLRTAANGCEWGEIEESLIVDALLNTTKCSSKIPIDIYNSRKISADEVLETLSSLENRETPIALPKSPINECPTKPNLSDLNKNPIINSPFSSGFEVLYLSPGLIDKQLKLQISIDRQFASNSDSTFVQKVPAGMSYSEFVEREYIDGGNEKYTQNPLFKLIKFLAQCDNCFWANSLSQQYLPRIPVKFDELVEKFKAINPQIFINFDEKDQPSEELCQVCRYIHMSILMKLQLRHKEAGSNNFTVQNAADNVSGLKRYNTEQIIYTPDSKKKRFLTRDATTIMMKWLREHRNNPYPNEYEKEQLLRQTGIKKSQLNYWFVNARRRIMKSWSSNDSEKIIENDSPPKPTNTSSPNLKKETEPIKT</sequence>
<dbReference type="CDD" id="cd00086">
    <property type="entry name" value="homeodomain"/>
    <property type="match status" value="1"/>
</dbReference>
<evidence type="ECO:0000259" key="6">
    <source>
        <dbReference type="PROSITE" id="PS50071"/>
    </source>
</evidence>
<dbReference type="InterPro" id="IPR001356">
    <property type="entry name" value="HD"/>
</dbReference>
<name>A0A177B8K5_9BILA</name>
<dbReference type="PANTHER" id="PTHR11850">
    <property type="entry name" value="HOMEOBOX PROTEIN TRANSCRIPTION FACTORS"/>
    <property type="match status" value="1"/>
</dbReference>
<keyword evidence="2 4" id="KW-0371">Homeobox</keyword>
<dbReference type="EMBL" id="LWCA01000130">
    <property type="protein sequence ID" value="OAF70596.1"/>
    <property type="molecule type" value="Genomic_DNA"/>
</dbReference>
<feature type="DNA-binding region" description="Homeobox" evidence="4">
    <location>
        <begin position="469"/>
        <end position="531"/>
    </location>
</feature>
<keyword evidence="8" id="KW-1185">Reference proteome</keyword>
<feature type="region of interest" description="Disordered" evidence="5">
    <location>
        <begin position="1"/>
        <end position="32"/>
    </location>
</feature>
<dbReference type="InterPro" id="IPR050224">
    <property type="entry name" value="TALE_homeobox"/>
</dbReference>
<dbReference type="GO" id="GO:0006355">
    <property type="term" value="P:regulation of DNA-templated transcription"/>
    <property type="evidence" value="ECO:0007669"/>
    <property type="project" value="InterPro"/>
</dbReference>